<evidence type="ECO:0000256" key="17">
    <source>
        <dbReference type="SAM" id="Phobius"/>
    </source>
</evidence>
<dbReference type="EC" id="2.4.99.28" evidence="14"/>
<keyword evidence="18" id="KW-0132">Cell division</keyword>
<keyword evidence="8 17" id="KW-0472">Membrane</keyword>
<evidence type="ECO:0000256" key="6">
    <source>
        <dbReference type="ARBA" id="ARBA00022984"/>
    </source>
</evidence>
<feature type="transmembrane region" description="Helical" evidence="17">
    <location>
        <begin position="167"/>
        <end position="186"/>
    </location>
</feature>
<keyword evidence="2" id="KW-0328">Glycosyltransferase</keyword>
<feature type="transmembrane region" description="Helical" evidence="17">
    <location>
        <begin position="12"/>
        <end position="32"/>
    </location>
</feature>
<feature type="transmembrane region" description="Helical" evidence="17">
    <location>
        <begin position="52"/>
        <end position="69"/>
    </location>
</feature>
<evidence type="ECO:0000256" key="11">
    <source>
        <dbReference type="ARBA" id="ARBA00038053"/>
    </source>
</evidence>
<dbReference type="GO" id="GO:0032153">
    <property type="term" value="C:cell division site"/>
    <property type="evidence" value="ECO:0007669"/>
    <property type="project" value="TreeGrafter"/>
</dbReference>
<comment type="catalytic activity">
    <reaction evidence="15">
        <text>[GlcNAc-(1-&gt;4)-Mur2Ac(oyl-L-Ala-gamma-D-Glu-L-Lys-D-Ala-D-Ala)](n)-di-trans,octa-cis-undecaprenyl diphosphate + beta-D-GlcNAc-(1-&gt;4)-Mur2Ac(oyl-L-Ala-gamma-D-Glu-L-Lys-D-Ala-D-Ala)-di-trans,octa-cis-undecaprenyl diphosphate = [GlcNAc-(1-&gt;4)-Mur2Ac(oyl-L-Ala-gamma-D-Glu-L-Lys-D-Ala-D-Ala)](n+1)-di-trans,octa-cis-undecaprenyl diphosphate + di-trans,octa-cis-undecaprenyl diphosphate + H(+)</text>
        <dbReference type="Rhea" id="RHEA:23708"/>
        <dbReference type="Rhea" id="RHEA-COMP:9602"/>
        <dbReference type="Rhea" id="RHEA-COMP:9603"/>
        <dbReference type="ChEBI" id="CHEBI:15378"/>
        <dbReference type="ChEBI" id="CHEBI:58405"/>
        <dbReference type="ChEBI" id="CHEBI:60033"/>
        <dbReference type="ChEBI" id="CHEBI:78435"/>
        <dbReference type="EC" id="2.4.99.28"/>
    </reaction>
</comment>
<dbReference type="GO" id="GO:0005886">
    <property type="term" value="C:plasma membrane"/>
    <property type="evidence" value="ECO:0007669"/>
    <property type="project" value="TreeGrafter"/>
</dbReference>
<dbReference type="GO" id="GO:0051301">
    <property type="term" value="P:cell division"/>
    <property type="evidence" value="ECO:0007669"/>
    <property type="project" value="UniProtKB-KW"/>
</dbReference>
<evidence type="ECO:0000256" key="3">
    <source>
        <dbReference type="ARBA" id="ARBA00022679"/>
    </source>
</evidence>
<dbReference type="GO" id="GO:0015648">
    <property type="term" value="F:lipid-linked peptidoglycan transporter activity"/>
    <property type="evidence" value="ECO:0007669"/>
    <property type="project" value="TreeGrafter"/>
</dbReference>
<keyword evidence="4 17" id="KW-0812">Transmembrane</keyword>
<comment type="subcellular location">
    <subcellularLocation>
        <location evidence="1">Membrane</location>
        <topology evidence="1">Multi-pass membrane protein</topology>
    </subcellularLocation>
</comment>
<evidence type="ECO:0000256" key="10">
    <source>
        <dbReference type="ARBA" id="ARBA00033270"/>
    </source>
</evidence>
<feature type="transmembrane region" description="Helical" evidence="17">
    <location>
        <begin position="144"/>
        <end position="161"/>
    </location>
</feature>
<dbReference type="InterPro" id="IPR018365">
    <property type="entry name" value="Cell_cycle_FtsW-rel_CS"/>
</dbReference>
<reference evidence="18 19" key="1">
    <citation type="submission" date="2015-11" db="EMBL/GenBank/DDBJ databases">
        <title>Genome Sequence of Bacillus simplex strain VanAntwerpen2.</title>
        <authorList>
            <person name="Couger M.B."/>
        </authorList>
    </citation>
    <scope>NUCLEOTIDE SEQUENCE [LARGE SCALE GENOMIC DNA]</scope>
    <source>
        <strain evidence="18 19">VanAntwerpen02</strain>
    </source>
</reference>
<comment type="similarity">
    <text evidence="11">Belongs to the SEDS family. FtsW subfamily.</text>
</comment>
<keyword evidence="7 17" id="KW-1133">Transmembrane helix</keyword>
<keyword evidence="6" id="KW-0573">Peptidoglycan synthesis</keyword>
<evidence type="ECO:0000256" key="7">
    <source>
        <dbReference type="ARBA" id="ARBA00022989"/>
    </source>
</evidence>
<evidence type="ECO:0000256" key="9">
    <source>
        <dbReference type="ARBA" id="ARBA00032370"/>
    </source>
</evidence>
<feature type="transmembrane region" description="Helical" evidence="17">
    <location>
        <begin position="285"/>
        <end position="306"/>
    </location>
</feature>
<evidence type="ECO:0000256" key="1">
    <source>
        <dbReference type="ARBA" id="ARBA00004141"/>
    </source>
</evidence>
<keyword evidence="19" id="KW-1185">Reference proteome</keyword>
<sequence length="397" mass="43327">MKRIIKAYDFPIFIAVVLLCLFGLVMIYSSSMITAVARYKEPMDFFFEKQKMAFIISFLAMIVTMILPYKMYKNKNFLMLMMLGMAGILLLLFIFGHTAGNATSWFKIGTKSIQPAEFSKLAMIIYLAAIYGKRQDRINSIDKAVIPPIFFLVFICFLIGIQPDYGTAAVIFLISSTMIISSGMSFKSIFKLSLITSIFVAIFALGIILTGNLSSVFSENKVSRFTGFADPFGQEGGNGYQLVNSLYAIGSGGLTGVGLGDSVQKYGYLPESHTDFIISVIAEELGIFGVGFVLLTLGFIVLRGFILSAKCKDPFGSLLLIGISSMIGIQVGINIGGATGLIPITGITLPFISYGGSSLLLLMISMGIFQNVIMRMNLLEQKEKVISIPKDEIASTK</sequence>
<dbReference type="Proteomes" id="UP000064189">
    <property type="component" value="Unassembled WGS sequence"/>
</dbReference>
<dbReference type="InterPro" id="IPR001182">
    <property type="entry name" value="FtsW/RodA"/>
</dbReference>
<feature type="transmembrane region" description="Helical" evidence="17">
    <location>
        <begin position="115"/>
        <end position="132"/>
    </location>
</feature>
<dbReference type="PANTHER" id="PTHR30474:SF2">
    <property type="entry name" value="PEPTIDOGLYCAN GLYCOSYLTRANSFERASE FTSW-RELATED"/>
    <property type="match status" value="1"/>
</dbReference>
<evidence type="ECO:0000313" key="18">
    <source>
        <dbReference type="EMBL" id="KWW11173.1"/>
    </source>
</evidence>
<organism evidence="18 19">
    <name type="scientific">Peribacillus simplex</name>
    <dbReference type="NCBI Taxonomy" id="1478"/>
    <lineage>
        <taxon>Bacteria</taxon>
        <taxon>Bacillati</taxon>
        <taxon>Bacillota</taxon>
        <taxon>Bacilli</taxon>
        <taxon>Bacillales</taxon>
        <taxon>Bacillaceae</taxon>
        <taxon>Peribacillus</taxon>
    </lineage>
</organism>
<keyword evidence="18" id="KW-0131">Cell cycle</keyword>
<gene>
    <name evidence="18" type="ORF">AS888_03085</name>
</gene>
<evidence type="ECO:0000256" key="16">
    <source>
        <dbReference type="ARBA" id="ARBA00049966"/>
    </source>
</evidence>
<dbReference type="GO" id="GO:0009252">
    <property type="term" value="P:peptidoglycan biosynthetic process"/>
    <property type="evidence" value="ECO:0007669"/>
    <property type="project" value="UniProtKB-KW"/>
</dbReference>
<dbReference type="Pfam" id="PF01098">
    <property type="entry name" value="FTSW_RODA_SPOVE"/>
    <property type="match status" value="1"/>
</dbReference>
<dbReference type="RefSeq" id="WP_061144483.1">
    <property type="nucleotide sequence ID" value="NZ_LNNH01000056.1"/>
</dbReference>
<evidence type="ECO:0000313" key="19">
    <source>
        <dbReference type="Proteomes" id="UP000064189"/>
    </source>
</evidence>
<evidence type="ECO:0000256" key="13">
    <source>
        <dbReference type="ARBA" id="ARBA00041418"/>
    </source>
</evidence>
<feature type="transmembrane region" description="Helical" evidence="17">
    <location>
        <begin position="76"/>
        <end position="95"/>
    </location>
</feature>
<dbReference type="EMBL" id="LNNH01000056">
    <property type="protein sequence ID" value="KWW11173.1"/>
    <property type="molecule type" value="Genomic_DNA"/>
</dbReference>
<dbReference type="PROSITE" id="PS00428">
    <property type="entry name" value="FTSW_RODA_SPOVE"/>
    <property type="match status" value="1"/>
</dbReference>
<dbReference type="AlphaFoldDB" id="A0A109MS77"/>
<proteinExistence type="inferred from homology"/>
<evidence type="ECO:0000256" key="14">
    <source>
        <dbReference type="ARBA" id="ARBA00044770"/>
    </source>
</evidence>
<evidence type="ECO:0000256" key="8">
    <source>
        <dbReference type="ARBA" id="ARBA00023136"/>
    </source>
</evidence>
<protein>
    <recommendedName>
        <fullName evidence="12">Probable peptidoglycan glycosyltransferase FtsW</fullName>
        <ecNumber evidence="14">2.4.99.28</ecNumber>
    </recommendedName>
    <alternativeName>
        <fullName evidence="13">Cell division protein FtsW</fullName>
    </alternativeName>
    <alternativeName>
        <fullName evidence="10">Cell wall polymerase</fullName>
    </alternativeName>
    <alternativeName>
        <fullName evidence="9">Peptidoglycan polymerase</fullName>
    </alternativeName>
</protein>
<dbReference type="GO" id="GO:0008360">
    <property type="term" value="P:regulation of cell shape"/>
    <property type="evidence" value="ECO:0007669"/>
    <property type="project" value="UniProtKB-KW"/>
</dbReference>
<keyword evidence="3" id="KW-0808">Transferase</keyword>
<comment type="function">
    <text evidence="16">Peptidoglycan polymerase that is essential for cell division.</text>
</comment>
<evidence type="ECO:0000256" key="12">
    <source>
        <dbReference type="ARBA" id="ARBA00041185"/>
    </source>
</evidence>
<evidence type="ECO:0000256" key="4">
    <source>
        <dbReference type="ARBA" id="ARBA00022692"/>
    </source>
</evidence>
<accession>A0A109MS77</accession>
<comment type="caution">
    <text evidence="18">The sequence shown here is derived from an EMBL/GenBank/DDBJ whole genome shotgun (WGS) entry which is preliminary data.</text>
</comment>
<evidence type="ECO:0000256" key="2">
    <source>
        <dbReference type="ARBA" id="ARBA00022676"/>
    </source>
</evidence>
<dbReference type="GO" id="GO:0008955">
    <property type="term" value="F:peptidoglycan glycosyltransferase activity"/>
    <property type="evidence" value="ECO:0007669"/>
    <property type="project" value="UniProtKB-EC"/>
</dbReference>
<dbReference type="PANTHER" id="PTHR30474">
    <property type="entry name" value="CELL CYCLE PROTEIN"/>
    <property type="match status" value="1"/>
</dbReference>
<evidence type="ECO:0000256" key="15">
    <source>
        <dbReference type="ARBA" id="ARBA00049902"/>
    </source>
</evidence>
<feature type="transmembrane region" description="Helical" evidence="17">
    <location>
        <begin position="318"/>
        <end position="345"/>
    </location>
</feature>
<feature type="transmembrane region" description="Helical" evidence="17">
    <location>
        <begin position="198"/>
        <end position="217"/>
    </location>
</feature>
<name>A0A109MS77_9BACI</name>
<evidence type="ECO:0000256" key="5">
    <source>
        <dbReference type="ARBA" id="ARBA00022960"/>
    </source>
</evidence>
<keyword evidence="5" id="KW-0133">Cell shape</keyword>
<feature type="transmembrane region" description="Helical" evidence="17">
    <location>
        <begin position="351"/>
        <end position="374"/>
    </location>
</feature>